<feature type="domain" description="NodB homology" evidence="1">
    <location>
        <begin position="1"/>
        <end position="46"/>
    </location>
</feature>
<feature type="non-terminal residue" evidence="2">
    <location>
        <position position="46"/>
    </location>
</feature>
<reference evidence="2" key="1">
    <citation type="journal article" date="2014" name="Front. Microbiol.">
        <title>High frequency of phylogenetically diverse reductive dehalogenase-homologous genes in deep subseafloor sedimentary metagenomes.</title>
        <authorList>
            <person name="Kawai M."/>
            <person name="Futagami T."/>
            <person name="Toyoda A."/>
            <person name="Takaki Y."/>
            <person name="Nishi S."/>
            <person name="Hori S."/>
            <person name="Arai W."/>
            <person name="Tsubouchi T."/>
            <person name="Morono Y."/>
            <person name="Uchiyama I."/>
            <person name="Ito T."/>
            <person name="Fujiyama A."/>
            <person name="Inagaki F."/>
            <person name="Takami H."/>
        </authorList>
    </citation>
    <scope>NUCLEOTIDE SEQUENCE</scope>
    <source>
        <strain evidence="2">Expedition CK06-06</strain>
    </source>
</reference>
<dbReference type="GO" id="GO:0016810">
    <property type="term" value="F:hydrolase activity, acting on carbon-nitrogen (but not peptide) bonds"/>
    <property type="evidence" value="ECO:0007669"/>
    <property type="project" value="InterPro"/>
</dbReference>
<sequence length="46" mass="5436">MCGWVAEKYPQHIIEITSAQHEIAAHGYLHEYLDKLEFNEEIIVHE</sequence>
<evidence type="ECO:0000313" key="2">
    <source>
        <dbReference type="EMBL" id="GAH73744.1"/>
    </source>
</evidence>
<organism evidence="2">
    <name type="scientific">marine sediment metagenome</name>
    <dbReference type="NCBI Taxonomy" id="412755"/>
    <lineage>
        <taxon>unclassified sequences</taxon>
        <taxon>metagenomes</taxon>
        <taxon>ecological metagenomes</taxon>
    </lineage>
</organism>
<dbReference type="InterPro" id="IPR002509">
    <property type="entry name" value="NODB_dom"/>
</dbReference>
<evidence type="ECO:0000259" key="1">
    <source>
        <dbReference type="PROSITE" id="PS51677"/>
    </source>
</evidence>
<dbReference type="InterPro" id="IPR011330">
    <property type="entry name" value="Glyco_hydro/deAcase_b/a-brl"/>
</dbReference>
<dbReference type="Gene3D" id="3.20.20.370">
    <property type="entry name" value="Glycoside hydrolase/deacetylase"/>
    <property type="match status" value="1"/>
</dbReference>
<dbReference type="GO" id="GO:0005975">
    <property type="term" value="P:carbohydrate metabolic process"/>
    <property type="evidence" value="ECO:0007669"/>
    <property type="project" value="InterPro"/>
</dbReference>
<dbReference type="EMBL" id="BARU01026065">
    <property type="protein sequence ID" value="GAH73744.1"/>
    <property type="molecule type" value="Genomic_DNA"/>
</dbReference>
<dbReference type="AlphaFoldDB" id="X1J5X4"/>
<name>X1J5X4_9ZZZZ</name>
<dbReference type="SUPFAM" id="SSF88713">
    <property type="entry name" value="Glycoside hydrolase/deacetylase"/>
    <property type="match status" value="1"/>
</dbReference>
<proteinExistence type="predicted"/>
<dbReference type="PROSITE" id="PS51677">
    <property type="entry name" value="NODB"/>
    <property type="match status" value="1"/>
</dbReference>
<accession>X1J5X4</accession>
<comment type="caution">
    <text evidence="2">The sequence shown here is derived from an EMBL/GenBank/DDBJ whole genome shotgun (WGS) entry which is preliminary data.</text>
</comment>
<protein>
    <recommendedName>
        <fullName evidence="1">NodB homology domain-containing protein</fullName>
    </recommendedName>
</protein>
<gene>
    <name evidence="2" type="ORF">S03H2_41918</name>
</gene>